<dbReference type="Proteomes" id="UP000305095">
    <property type="component" value="Unassembled WGS sequence"/>
</dbReference>
<organism evidence="1 2">
    <name type="scientific">Bradyrhizobium elkanii</name>
    <dbReference type="NCBI Taxonomy" id="29448"/>
    <lineage>
        <taxon>Bacteria</taxon>
        <taxon>Pseudomonadati</taxon>
        <taxon>Pseudomonadota</taxon>
        <taxon>Alphaproteobacteria</taxon>
        <taxon>Hyphomicrobiales</taxon>
        <taxon>Nitrobacteraceae</taxon>
        <taxon>Bradyrhizobium</taxon>
    </lineage>
</organism>
<accession>A0A4U6RUH4</accession>
<gene>
    <name evidence="1" type="ORF">FDV58_28755</name>
</gene>
<evidence type="ECO:0000313" key="1">
    <source>
        <dbReference type="EMBL" id="TKV77868.1"/>
    </source>
</evidence>
<comment type="caution">
    <text evidence="1">The sequence shown here is derived from an EMBL/GenBank/DDBJ whole genome shotgun (WGS) entry which is preliminary data.</text>
</comment>
<reference evidence="1 2" key="1">
    <citation type="submission" date="2019-05" db="EMBL/GenBank/DDBJ databases">
        <title>Draft Genome of Bradyrhizobium elkanii strain SEMIA 938, Used in Commercial Inoculants for Lupinus spp. in Brazil.</title>
        <authorList>
            <person name="Hungria M."/>
            <person name="Delamuta J.R.M."/>
            <person name="Ribeiro R.A."/>
            <person name="Nogueira M.A."/>
        </authorList>
    </citation>
    <scope>NUCLEOTIDE SEQUENCE [LARGE SCALE GENOMIC DNA]</scope>
    <source>
        <strain evidence="1 2">Semia 938</strain>
    </source>
</reference>
<dbReference type="EMBL" id="SZZP01000020">
    <property type="protein sequence ID" value="TKV77868.1"/>
    <property type="molecule type" value="Genomic_DNA"/>
</dbReference>
<proteinExistence type="predicted"/>
<protein>
    <submittedName>
        <fullName evidence="1">Uncharacterized protein</fullName>
    </submittedName>
</protein>
<dbReference type="AlphaFoldDB" id="A0A4U6RUH4"/>
<evidence type="ECO:0000313" key="2">
    <source>
        <dbReference type="Proteomes" id="UP000305095"/>
    </source>
</evidence>
<sequence>MAASADLTDLAFGFSLTGGIIAAPIRDQDLDIVRHGDSVERGCGSPPTGATALQHGGGDRSARCGLRGTESLADACSPTPHVTSDLSLAGEDIFLLCTG</sequence>
<name>A0A4U6RUH4_BRAEL</name>